<proteinExistence type="predicted"/>
<dbReference type="Gene3D" id="3.10.450.50">
    <property type="match status" value="1"/>
</dbReference>
<accession>A0A2J6RG66</accession>
<sequence>MSNTAYSTFYASTISKIWNVKLTASEIIESPQSNKVVVFASILADSKEGVGNYGQEYVLVFEFDESGEKITRMVEWADSARAKAQIGIFLG</sequence>
<gene>
    <name evidence="1" type="ORF">L207DRAFT_514737</name>
</gene>
<evidence type="ECO:0000313" key="1">
    <source>
        <dbReference type="EMBL" id="PMD37480.1"/>
    </source>
</evidence>
<evidence type="ECO:0000313" key="2">
    <source>
        <dbReference type="Proteomes" id="UP000235786"/>
    </source>
</evidence>
<name>A0A2J6RG66_HYAVF</name>
<dbReference type="OrthoDB" id="3758478at2759"/>
<dbReference type="EMBL" id="KZ613949">
    <property type="protein sequence ID" value="PMD37480.1"/>
    <property type="molecule type" value="Genomic_DNA"/>
</dbReference>
<dbReference type="Proteomes" id="UP000235786">
    <property type="component" value="Unassembled WGS sequence"/>
</dbReference>
<organism evidence="1 2">
    <name type="scientific">Hyaloscypha variabilis (strain UAMH 11265 / GT02V1 / F)</name>
    <name type="common">Meliniomyces variabilis</name>
    <dbReference type="NCBI Taxonomy" id="1149755"/>
    <lineage>
        <taxon>Eukaryota</taxon>
        <taxon>Fungi</taxon>
        <taxon>Dikarya</taxon>
        <taxon>Ascomycota</taxon>
        <taxon>Pezizomycotina</taxon>
        <taxon>Leotiomycetes</taxon>
        <taxon>Helotiales</taxon>
        <taxon>Hyaloscyphaceae</taxon>
        <taxon>Hyaloscypha</taxon>
        <taxon>Hyaloscypha variabilis</taxon>
    </lineage>
</organism>
<dbReference type="STRING" id="1149755.A0A2J6RG66"/>
<dbReference type="AlphaFoldDB" id="A0A2J6RG66"/>
<protein>
    <submittedName>
        <fullName evidence="1">Uncharacterized protein</fullName>
    </submittedName>
</protein>
<keyword evidence="2" id="KW-1185">Reference proteome</keyword>
<reference evidence="1 2" key="1">
    <citation type="submission" date="2016-04" db="EMBL/GenBank/DDBJ databases">
        <title>A degradative enzymes factory behind the ericoid mycorrhizal symbiosis.</title>
        <authorList>
            <consortium name="DOE Joint Genome Institute"/>
            <person name="Martino E."/>
            <person name="Morin E."/>
            <person name="Grelet G."/>
            <person name="Kuo A."/>
            <person name="Kohler A."/>
            <person name="Daghino S."/>
            <person name="Barry K."/>
            <person name="Choi C."/>
            <person name="Cichocki N."/>
            <person name="Clum A."/>
            <person name="Copeland A."/>
            <person name="Hainaut M."/>
            <person name="Haridas S."/>
            <person name="Labutti K."/>
            <person name="Lindquist E."/>
            <person name="Lipzen A."/>
            <person name="Khouja H.-R."/>
            <person name="Murat C."/>
            <person name="Ohm R."/>
            <person name="Olson A."/>
            <person name="Spatafora J."/>
            <person name="Veneault-Fourrey C."/>
            <person name="Henrissat B."/>
            <person name="Grigoriev I."/>
            <person name="Martin F."/>
            <person name="Perotto S."/>
        </authorList>
    </citation>
    <scope>NUCLEOTIDE SEQUENCE [LARGE SCALE GENOMIC DNA]</scope>
    <source>
        <strain evidence="1 2">F</strain>
    </source>
</reference>